<dbReference type="AlphaFoldDB" id="A0A5A7V243"/>
<reference evidence="1 2" key="1">
    <citation type="submission" date="2019-08" db="EMBL/GenBank/DDBJ databases">
        <title>Draft genome sequences of two oriental melons (Cucumis melo L. var makuwa).</title>
        <authorList>
            <person name="Kwon S.-Y."/>
        </authorList>
    </citation>
    <scope>NUCLEOTIDE SEQUENCE [LARGE SCALE GENOMIC DNA]</scope>
    <source>
        <strain evidence="2">cv. SW 3</strain>
        <tissue evidence="1">Leaf</tissue>
    </source>
</reference>
<sequence length="210" mass="22724">MRDCMLVYGTKDLILTGYINSDFQIDKNFRKSTSGSLFTLNGGAVVWRSIKQGCIANSTMEVEYVTACSAELTLKFSGSAADLVGDSFLSLGGSVERSFQSRGITEFQVRVFLLLDPESSYGLVCIKHWSGCGSWSLDGKGRLICASFGSTRLICASFGGTRLICVSFGSTRLICASFGSTRLICAFYGTTRLLCRGTARGRPTRGRKDA</sequence>
<evidence type="ECO:0000313" key="2">
    <source>
        <dbReference type="Proteomes" id="UP000321393"/>
    </source>
</evidence>
<accession>A0A5A7V243</accession>
<gene>
    <name evidence="1" type="ORF">E6C27_scaffold22G004230</name>
</gene>
<dbReference type="EMBL" id="SSTE01005668">
    <property type="protein sequence ID" value="KAA0060556.1"/>
    <property type="molecule type" value="Genomic_DNA"/>
</dbReference>
<dbReference type="CDD" id="cd09272">
    <property type="entry name" value="RNase_HI_RT_Ty1"/>
    <property type="match status" value="1"/>
</dbReference>
<evidence type="ECO:0000313" key="1">
    <source>
        <dbReference type="EMBL" id="KAA0060556.1"/>
    </source>
</evidence>
<comment type="caution">
    <text evidence="1">The sequence shown here is derived from an EMBL/GenBank/DDBJ whole genome shotgun (WGS) entry which is preliminary data.</text>
</comment>
<proteinExistence type="predicted"/>
<organism evidence="1 2">
    <name type="scientific">Cucumis melo var. makuwa</name>
    <name type="common">Oriental melon</name>
    <dbReference type="NCBI Taxonomy" id="1194695"/>
    <lineage>
        <taxon>Eukaryota</taxon>
        <taxon>Viridiplantae</taxon>
        <taxon>Streptophyta</taxon>
        <taxon>Embryophyta</taxon>
        <taxon>Tracheophyta</taxon>
        <taxon>Spermatophyta</taxon>
        <taxon>Magnoliopsida</taxon>
        <taxon>eudicotyledons</taxon>
        <taxon>Gunneridae</taxon>
        <taxon>Pentapetalae</taxon>
        <taxon>rosids</taxon>
        <taxon>fabids</taxon>
        <taxon>Cucurbitales</taxon>
        <taxon>Cucurbitaceae</taxon>
        <taxon>Benincaseae</taxon>
        <taxon>Cucumis</taxon>
    </lineage>
</organism>
<name>A0A5A7V243_CUCMM</name>
<dbReference type="Proteomes" id="UP000321393">
    <property type="component" value="Unassembled WGS sequence"/>
</dbReference>
<protein>
    <submittedName>
        <fullName evidence="1">Gag/pol protein</fullName>
    </submittedName>
</protein>